<dbReference type="OrthoDB" id="2739983at2"/>
<keyword evidence="1" id="KW-1133">Transmembrane helix</keyword>
<keyword evidence="1" id="KW-0812">Transmembrane</keyword>
<dbReference type="STRING" id="1450648.CLORY_04910"/>
<dbReference type="AlphaFoldDB" id="A0A1V4IX37"/>
<keyword evidence="3" id="KW-1185">Reference proteome</keyword>
<sequence length="59" mass="6341">MKIGIILGTILGVLLLIIGGTAFFIAKRRGTRCKWCLWVSLAGVCALITAGANALRFFM</sequence>
<dbReference type="EMBL" id="MZGV01000003">
    <property type="protein sequence ID" value="OPJ64622.1"/>
    <property type="molecule type" value="Genomic_DNA"/>
</dbReference>
<keyword evidence="1" id="KW-0472">Membrane</keyword>
<reference evidence="2 3" key="1">
    <citation type="submission" date="2017-03" db="EMBL/GenBank/DDBJ databases">
        <title>Genome sequence of Clostridium oryzae DSM 28571.</title>
        <authorList>
            <person name="Poehlein A."/>
            <person name="Daniel R."/>
        </authorList>
    </citation>
    <scope>NUCLEOTIDE SEQUENCE [LARGE SCALE GENOMIC DNA]</scope>
    <source>
        <strain evidence="2 3">DSM 28571</strain>
    </source>
</reference>
<feature type="transmembrane region" description="Helical" evidence="1">
    <location>
        <begin position="37"/>
        <end position="58"/>
    </location>
</feature>
<evidence type="ECO:0000313" key="2">
    <source>
        <dbReference type="EMBL" id="OPJ64622.1"/>
    </source>
</evidence>
<protein>
    <submittedName>
        <fullName evidence="2">Uncharacterized protein</fullName>
    </submittedName>
</protein>
<proteinExistence type="predicted"/>
<dbReference type="RefSeq" id="WP_079421944.1">
    <property type="nucleotide sequence ID" value="NZ_MZGV01000003.1"/>
</dbReference>
<dbReference type="Proteomes" id="UP000190080">
    <property type="component" value="Unassembled WGS sequence"/>
</dbReference>
<evidence type="ECO:0000256" key="1">
    <source>
        <dbReference type="SAM" id="Phobius"/>
    </source>
</evidence>
<organism evidence="2 3">
    <name type="scientific">Clostridium oryzae</name>
    <dbReference type="NCBI Taxonomy" id="1450648"/>
    <lineage>
        <taxon>Bacteria</taxon>
        <taxon>Bacillati</taxon>
        <taxon>Bacillota</taxon>
        <taxon>Clostridia</taxon>
        <taxon>Eubacteriales</taxon>
        <taxon>Clostridiaceae</taxon>
        <taxon>Clostridium</taxon>
    </lineage>
</organism>
<feature type="transmembrane region" description="Helical" evidence="1">
    <location>
        <begin position="6"/>
        <end position="25"/>
    </location>
</feature>
<evidence type="ECO:0000313" key="3">
    <source>
        <dbReference type="Proteomes" id="UP000190080"/>
    </source>
</evidence>
<accession>A0A1V4IX37</accession>
<comment type="caution">
    <text evidence="2">The sequence shown here is derived from an EMBL/GenBank/DDBJ whole genome shotgun (WGS) entry which is preliminary data.</text>
</comment>
<name>A0A1V4IX37_9CLOT</name>
<gene>
    <name evidence="2" type="ORF">CLORY_04910</name>
</gene>